<reference evidence="5" key="1">
    <citation type="submission" date="2020-08" db="EMBL/GenBank/DDBJ databases">
        <title>Lewinella bacteria from marine environments.</title>
        <authorList>
            <person name="Zhong Y."/>
        </authorList>
    </citation>
    <scope>NUCLEOTIDE SEQUENCE</scope>
    <source>
        <strain evidence="5">KCTC 42187</strain>
    </source>
</reference>
<dbReference type="Gene3D" id="1.25.10.10">
    <property type="entry name" value="Leucine-rich Repeat Variant"/>
    <property type="match status" value="2"/>
</dbReference>
<dbReference type="PROSITE" id="PS50072">
    <property type="entry name" value="CSA_PPIASE_2"/>
    <property type="match status" value="1"/>
</dbReference>
<dbReference type="InterPro" id="IPR029000">
    <property type="entry name" value="Cyclophilin-like_dom_sf"/>
</dbReference>
<evidence type="ECO:0000256" key="3">
    <source>
        <dbReference type="ARBA" id="ARBA00023235"/>
    </source>
</evidence>
<dbReference type="InterPro" id="IPR044666">
    <property type="entry name" value="Cyclophilin_A-like"/>
</dbReference>
<dbReference type="CDD" id="cd00317">
    <property type="entry name" value="cyclophilin"/>
    <property type="match status" value="1"/>
</dbReference>
<evidence type="ECO:0000259" key="4">
    <source>
        <dbReference type="PROSITE" id="PS50072"/>
    </source>
</evidence>
<evidence type="ECO:0000256" key="2">
    <source>
        <dbReference type="ARBA" id="ARBA00023110"/>
    </source>
</evidence>
<proteinExistence type="predicted"/>
<dbReference type="Proteomes" id="UP000650081">
    <property type="component" value="Unassembled WGS sequence"/>
</dbReference>
<dbReference type="SUPFAM" id="SSF48371">
    <property type="entry name" value="ARM repeat"/>
    <property type="match status" value="1"/>
</dbReference>
<dbReference type="Gene3D" id="2.40.100.10">
    <property type="entry name" value="Cyclophilin-like"/>
    <property type="match status" value="1"/>
</dbReference>
<comment type="caution">
    <text evidence="5">The sequence shown here is derived from an EMBL/GenBank/DDBJ whole genome shotgun (WGS) entry which is preliminary data.</text>
</comment>
<keyword evidence="3 5" id="KW-0413">Isomerase</keyword>
<dbReference type="InterPro" id="IPR016024">
    <property type="entry name" value="ARM-type_fold"/>
</dbReference>
<dbReference type="PANTHER" id="PTHR45625:SF4">
    <property type="entry name" value="PEPTIDYLPROLYL ISOMERASE DOMAIN AND WD REPEAT-CONTAINING PROTEIN 1"/>
    <property type="match status" value="1"/>
</dbReference>
<organism evidence="5 6">
    <name type="scientific">Neolewinella lacunae</name>
    <dbReference type="NCBI Taxonomy" id="1517758"/>
    <lineage>
        <taxon>Bacteria</taxon>
        <taxon>Pseudomonadati</taxon>
        <taxon>Bacteroidota</taxon>
        <taxon>Saprospiria</taxon>
        <taxon>Saprospirales</taxon>
        <taxon>Lewinellaceae</taxon>
        <taxon>Neolewinella</taxon>
    </lineage>
</organism>
<dbReference type="AlphaFoldDB" id="A0A923T8I3"/>
<feature type="domain" description="PPIase cyclophilin-type" evidence="4">
    <location>
        <begin position="544"/>
        <end position="664"/>
    </location>
</feature>
<protein>
    <recommendedName>
        <fullName evidence="1">peptidylprolyl isomerase</fullName>
        <ecNumber evidence="1">5.2.1.8</ecNumber>
    </recommendedName>
</protein>
<dbReference type="EC" id="5.2.1.8" evidence="1"/>
<dbReference type="SUPFAM" id="SSF50891">
    <property type="entry name" value="Cyclophilin-like"/>
    <property type="match status" value="1"/>
</dbReference>
<evidence type="ECO:0000313" key="6">
    <source>
        <dbReference type="Proteomes" id="UP000650081"/>
    </source>
</evidence>
<keyword evidence="6" id="KW-1185">Reference proteome</keyword>
<dbReference type="EMBL" id="JACSIT010000100">
    <property type="protein sequence ID" value="MBC6994586.1"/>
    <property type="molecule type" value="Genomic_DNA"/>
</dbReference>
<gene>
    <name evidence="5" type="ORF">H9S92_10445</name>
</gene>
<accession>A0A923T8I3</accession>
<dbReference type="PANTHER" id="PTHR45625">
    <property type="entry name" value="PEPTIDYL-PROLYL CIS-TRANS ISOMERASE-RELATED"/>
    <property type="match status" value="1"/>
</dbReference>
<dbReference type="PRINTS" id="PR00153">
    <property type="entry name" value="CSAPPISMRASE"/>
</dbReference>
<keyword evidence="2" id="KW-0697">Rotamase</keyword>
<evidence type="ECO:0000256" key="1">
    <source>
        <dbReference type="ARBA" id="ARBA00013194"/>
    </source>
</evidence>
<dbReference type="InterPro" id="IPR004155">
    <property type="entry name" value="PBS_lyase_HEAT"/>
</dbReference>
<dbReference type="SMART" id="SM00567">
    <property type="entry name" value="EZ_HEAT"/>
    <property type="match status" value="3"/>
</dbReference>
<dbReference type="InterPro" id="IPR011989">
    <property type="entry name" value="ARM-like"/>
</dbReference>
<dbReference type="GO" id="GO:0003755">
    <property type="term" value="F:peptidyl-prolyl cis-trans isomerase activity"/>
    <property type="evidence" value="ECO:0007669"/>
    <property type="project" value="UniProtKB-KW"/>
</dbReference>
<evidence type="ECO:0000313" key="5">
    <source>
        <dbReference type="EMBL" id="MBC6994586.1"/>
    </source>
</evidence>
<name>A0A923T8I3_9BACT</name>
<dbReference type="Pfam" id="PF00160">
    <property type="entry name" value="Pro_isomerase"/>
    <property type="match status" value="1"/>
</dbReference>
<dbReference type="InterPro" id="IPR002130">
    <property type="entry name" value="Cyclophilin-type_PPIase_dom"/>
</dbReference>
<dbReference type="RefSeq" id="WP_187466656.1">
    <property type="nucleotide sequence ID" value="NZ_JACSIT010000100.1"/>
</dbReference>
<dbReference type="Pfam" id="PF13646">
    <property type="entry name" value="HEAT_2"/>
    <property type="match status" value="2"/>
</dbReference>
<sequence length="676" mass="74350">MYLLSGNSPSVFLVRLLALLGLWLATYACVPPGEEVYAGVVVDLNDATSRRIYDHQNARQSDSLLYYLSAGNPSYRYLAARAFGSFPEVAPLAIDSLQTLLGDRNELVRSAAAYALGQGGGPEIATQLAAAFDTSGMLRDYNAALLAAVGKTGDSSVLLQVANIKTYTARDTALNAGQAWSLFYFARRGLQTPAGDSLLVKWLLNPQTPPRVRQPAAFYLHRFAIPNAARWENELREALRTETDPNVLMAIVRTLGRSKVPAARVALLRTLRSAADWRVRNEIILSLAGFDYASIREPVVETLRDAHPLVRRTAAEFLLANGTEADATFYHQLARDSSQADISHVLSAAANRHLALYLTDYRGRINYDLQRAYANTNDVVQRADILRALGEFPWNYRTIYELYQQTNQAPVRTAAALALRGISSRKDFDEFFRGSARRVRLDLSVYFREMIQSRAVGPAFYAAEALEEQGAIYRPLYLELDWLRASLDAFELPRDIETYRAVDAARAALAGEPAPEPYTAGAPAKAIDWGLLGADAGREVVFRTSAGRIVIKLWPDVAPATVSSFLELVKAGYYDGKIFHRVVPNFVAQGGGPIGDGFGSEAFSLRTEVPGVRWDRPGLIGMASAGKDTEGVQFFFTHRPTPHLNDNYTSFGEVIEGQAVVDALTQGAKIESIQLR</sequence>